<feature type="region of interest" description="Disordered" evidence="1">
    <location>
        <begin position="1"/>
        <end position="39"/>
    </location>
</feature>
<dbReference type="EMBL" id="LT629732">
    <property type="protein sequence ID" value="SDS81498.1"/>
    <property type="molecule type" value="Genomic_DNA"/>
</dbReference>
<gene>
    <name evidence="2" type="ORF">SAMN04489717_3972</name>
</gene>
<protein>
    <recommendedName>
        <fullName evidence="4">ATP-dependent DNA helicase RecG</fullName>
    </recommendedName>
</protein>
<accession>A0A1H1V9S1</accession>
<reference evidence="2 3" key="1">
    <citation type="submission" date="2016-10" db="EMBL/GenBank/DDBJ databases">
        <authorList>
            <person name="de Groot N.N."/>
        </authorList>
    </citation>
    <scope>NUCLEOTIDE SEQUENCE [LARGE SCALE GENOMIC DNA]</scope>
    <source>
        <strain evidence="2 3">DSM 22024</strain>
    </source>
</reference>
<dbReference type="Proteomes" id="UP000198983">
    <property type="component" value="Chromosome I"/>
</dbReference>
<name>A0A1H1V9S1_9ACTN</name>
<evidence type="ECO:0008006" key="4">
    <source>
        <dbReference type="Google" id="ProtNLM"/>
    </source>
</evidence>
<sequence length="160" mass="17877">MTSTASADRHRPRRAAVSSCPEPPSTLRRMSGDTTRSTRTGMWRRALSRLTSSQDDLEAAELQDDVLEAGYDPIHGCADREQVKLRGTIKTVTLRPRAGTPALEAELYDGSGKVALVWLGRRRIAGIEPGRNIIVRGRIAVHDDRRIMYNPRYELRPLGE</sequence>
<dbReference type="InterPro" id="IPR016499">
    <property type="entry name" value="NucleicA-bd_Rv2694c_prd"/>
</dbReference>
<proteinExistence type="predicted"/>
<dbReference type="AlphaFoldDB" id="A0A1H1V9S1"/>
<dbReference type="PIRSF" id="PIRSF006910">
    <property type="entry name" value="NA_bind_Rv2694c_prd"/>
    <property type="match status" value="1"/>
</dbReference>
<evidence type="ECO:0000313" key="2">
    <source>
        <dbReference type="EMBL" id="SDS81498.1"/>
    </source>
</evidence>
<keyword evidence="3" id="KW-1185">Reference proteome</keyword>
<dbReference type="Gene3D" id="2.40.50.140">
    <property type="entry name" value="Nucleic acid-binding proteins"/>
    <property type="match status" value="1"/>
</dbReference>
<evidence type="ECO:0000313" key="3">
    <source>
        <dbReference type="Proteomes" id="UP000198983"/>
    </source>
</evidence>
<organism evidence="2 3">
    <name type="scientific">Actinopolymorpha singaporensis</name>
    <dbReference type="NCBI Taxonomy" id="117157"/>
    <lineage>
        <taxon>Bacteria</taxon>
        <taxon>Bacillati</taxon>
        <taxon>Actinomycetota</taxon>
        <taxon>Actinomycetes</taxon>
        <taxon>Propionibacteriales</taxon>
        <taxon>Actinopolymorphaceae</taxon>
        <taxon>Actinopolymorpha</taxon>
    </lineage>
</organism>
<dbReference type="STRING" id="117157.SAMN04489717_3972"/>
<evidence type="ECO:0000256" key="1">
    <source>
        <dbReference type="SAM" id="MobiDB-lite"/>
    </source>
</evidence>
<dbReference type="InterPro" id="IPR012340">
    <property type="entry name" value="NA-bd_OB-fold"/>
</dbReference>
<dbReference type="CDD" id="cd04488">
    <property type="entry name" value="RecG_wedge_OBF"/>
    <property type="match status" value="1"/>
</dbReference>